<keyword evidence="2" id="KW-1185">Reference proteome</keyword>
<dbReference type="EMBL" id="JAUIZM010000008">
    <property type="protein sequence ID" value="KAK1367622.1"/>
    <property type="molecule type" value="Genomic_DNA"/>
</dbReference>
<reference evidence="1" key="2">
    <citation type="submission" date="2023-05" db="EMBL/GenBank/DDBJ databases">
        <authorList>
            <person name="Schelkunov M.I."/>
        </authorList>
    </citation>
    <scope>NUCLEOTIDE SEQUENCE</scope>
    <source>
        <strain evidence="1">Hsosn_3</strain>
        <tissue evidence="1">Leaf</tissue>
    </source>
</reference>
<proteinExistence type="predicted"/>
<reference evidence="1" key="1">
    <citation type="submission" date="2023-02" db="EMBL/GenBank/DDBJ databases">
        <title>Genome of toxic invasive species Heracleum sosnowskyi carries increased number of genes despite the absence of recent whole-genome duplications.</title>
        <authorList>
            <person name="Schelkunov M."/>
            <person name="Shtratnikova V."/>
            <person name="Makarenko M."/>
            <person name="Klepikova A."/>
            <person name="Omelchenko D."/>
            <person name="Novikova G."/>
            <person name="Obukhova E."/>
            <person name="Bogdanov V."/>
            <person name="Penin A."/>
            <person name="Logacheva M."/>
        </authorList>
    </citation>
    <scope>NUCLEOTIDE SEQUENCE</scope>
    <source>
        <strain evidence="1">Hsosn_3</strain>
        <tissue evidence="1">Leaf</tissue>
    </source>
</reference>
<dbReference type="AlphaFoldDB" id="A0AAD8MCC5"/>
<name>A0AAD8MCC5_9APIA</name>
<dbReference type="Proteomes" id="UP001237642">
    <property type="component" value="Unassembled WGS sequence"/>
</dbReference>
<evidence type="ECO:0000313" key="2">
    <source>
        <dbReference type="Proteomes" id="UP001237642"/>
    </source>
</evidence>
<comment type="caution">
    <text evidence="1">The sequence shown here is derived from an EMBL/GenBank/DDBJ whole genome shotgun (WGS) entry which is preliminary data.</text>
</comment>
<protein>
    <submittedName>
        <fullName evidence="1">Uncharacterized protein</fullName>
    </submittedName>
</protein>
<gene>
    <name evidence="1" type="ORF">POM88_033714</name>
</gene>
<sequence>MIEAILFFDYKLHNQHGGGWAITCLMCSLEGLPMPFCKYHLPNIDVIFILEDENGDHAELNHCTVGYLENSSKCCTRQVSVYCDLLCKELCGSVDSSGERGHVKDISGVMNLVAEIHHINITKTVGQFPGTISEEVCATATDNGFFDMERSTLRCNQEDPQAVHVVEVHITVPVK</sequence>
<organism evidence="1 2">
    <name type="scientific">Heracleum sosnowskyi</name>
    <dbReference type="NCBI Taxonomy" id="360622"/>
    <lineage>
        <taxon>Eukaryota</taxon>
        <taxon>Viridiplantae</taxon>
        <taxon>Streptophyta</taxon>
        <taxon>Embryophyta</taxon>
        <taxon>Tracheophyta</taxon>
        <taxon>Spermatophyta</taxon>
        <taxon>Magnoliopsida</taxon>
        <taxon>eudicotyledons</taxon>
        <taxon>Gunneridae</taxon>
        <taxon>Pentapetalae</taxon>
        <taxon>asterids</taxon>
        <taxon>campanulids</taxon>
        <taxon>Apiales</taxon>
        <taxon>Apiaceae</taxon>
        <taxon>Apioideae</taxon>
        <taxon>apioid superclade</taxon>
        <taxon>Tordylieae</taxon>
        <taxon>Tordyliinae</taxon>
        <taxon>Heracleum</taxon>
    </lineage>
</organism>
<evidence type="ECO:0000313" key="1">
    <source>
        <dbReference type="EMBL" id="KAK1367622.1"/>
    </source>
</evidence>
<accession>A0AAD8MCC5</accession>